<accession>A0A438F2Z3</accession>
<dbReference type="PANTHER" id="PTHR35478:SF1">
    <property type="entry name" value="ZINC FINGER FYVE DOMAIN-CONTAINING PROTEIN 26"/>
    <property type="match status" value="1"/>
</dbReference>
<dbReference type="PANTHER" id="PTHR35478">
    <property type="entry name" value="ZINC FINGER FYVE DOMAIN PROTEIN"/>
    <property type="match status" value="1"/>
</dbReference>
<name>A0A438F2Z3_VITVI</name>
<gene>
    <name evidence="1" type="ORF">CK203_072967</name>
</gene>
<dbReference type="AlphaFoldDB" id="A0A438F2Z3"/>
<evidence type="ECO:0000313" key="2">
    <source>
        <dbReference type="Proteomes" id="UP000288805"/>
    </source>
</evidence>
<dbReference type="InterPro" id="IPR036691">
    <property type="entry name" value="Endo/exonu/phosph_ase_sf"/>
</dbReference>
<protein>
    <recommendedName>
        <fullName evidence="3">Reverse transcriptase domain-containing protein</fullName>
    </recommendedName>
</protein>
<evidence type="ECO:0000313" key="1">
    <source>
        <dbReference type="EMBL" id="RVW54002.1"/>
    </source>
</evidence>
<dbReference type="SUPFAM" id="SSF56219">
    <property type="entry name" value="DNase I-like"/>
    <property type="match status" value="1"/>
</dbReference>
<evidence type="ECO:0008006" key="3">
    <source>
        <dbReference type="Google" id="ProtNLM"/>
    </source>
</evidence>
<organism evidence="1 2">
    <name type="scientific">Vitis vinifera</name>
    <name type="common">Grape</name>
    <dbReference type="NCBI Taxonomy" id="29760"/>
    <lineage>
        <taxon>Eukaryota</taxon>
        <taxon>Viridiplantae</taxon>
        <taxon>Streptophyta</taxon>
        <taxon>Embryophyta</taxon>
        <taxon>Tracheophyta</taxon>
        <taxon>Spermatophyta</taxon>
        <taxon>Magnoliopsida</taxon>
        <taxon>eudicotyledons</taxon>
        <taxon>Gunneridae</taxon>
        <taxon>Pentapetalae</taxon>
        <taxon>rosids</taxon>
        <taxon>Vitales</taxon>
        <taxon>Vitaceae</taxon>
        <taxon>Viteae</taxon>
        <taxon>Vitis</taxon>
    </lineage>
</organism>
<reference evidence="1 2" key="1">
    <citation type="journal article" date="2018" name="PLoS Genet.">
        <title>Population sequencing reveals clonal diversity and ancestral inbreeding in the grapevine cultivar Chardonnay.</title>
        <authorList>
            <person name="Roach M.J."/>
            <person name="Johnson D.L."/>
            <person name="Bohlmann J."/>
            <person name="van Vuuren H.J."/>
            <person name="Jones S.J."/>
            <person name="Pretorius I.S."/>
            <person name="Schmidt S.A."/>
            <person name="Borneman A.R."/>
        </authorList>
    </citation>
    <scope>NUCLEOTIDE SEQUENCE [LARGE SCALE GENOMIC DNA]</scope>
    <source>
        <strain evidence="2">cv. Chardonnay</strain>
        <tissue evidence="1">Leaf</tissue>
    </source>
</reference>
<comment type="caution">
    <text evidence="1">The sequence shown here is derived from an EMBL/GenBank/DDBJ whole genome shotgun (WGS) entry which is preliminary data.</text>
</comment>
<proteinExistence type="predicted"/>
<dbReference type="EMBL" id="QGNW01001136">
    <property type="protein sequence ID" value="RVW54002.1"/>
    <property type="molecule type" value="Genomic_DNA"/>
</dbReference>
<dbReference type="Proteomes" id="UP000288805">
    <property type="component" value="Unassembled WGS sequence"/>
</dbReference>
<sequence>MWEHCQVLFDVVPGIKFQDAIELISMQPIASNLAAWKRNELSLTAEMRRFFEVIEELSLKDLPSFGGQFMWYGGLNSQVASRLDRFLVSDEWGTIFRENEDWRPRVGDLQFRVLGIERSRSLEVPFSKEVFESDKAPGPDDFTMTFWLKDDFFGLLLKLDIEKAFDHVNWDCLLSVMSKMGNSEQLRYLSWVFLWFEAISGLKVNRDKSEAILVGSIDSLENSVLVMGCRVGKLPTYLGLPLGAPFKSSRVCTRLEKIQRDFLWDSGALEKKLHLVNWSSVSANMRQGGLGIRNLVALNNAIAWEVELEICYREGFFVETSHHRQIWGRGRRDEWVFDAWEEGGEVGSWNPLFSRHFNDWEMEEVEGLFWKLHDLVLNRDVEDVLSWKNSKNNSFMLDHSTVPSQELLVTNFLGVLFGVGPALFNQKEFDWLAWCFCEMQDVELMHMRYALESVVLALGAMERSTIDETESYHQKLYTI</sequence>